<gene>
    <name evidence="1" type="ORF">Drose_15095</name>
</gene>
<name>A0ABY5ZDE1_9ACTN</name>
<protein>
    <submittedName>
        <fullName evidence="1">Uncharacterized protein</fullName>
    </submittedName>
</protein>
<dbReference type="Proteomes" id="UP001058271">
    <property type="component" value="Chromosome"/>
</dbReference>
<proteinExistence type="predicted"/>
<sequence length="53" mass="5549">MSAHLDELVHSGRIAVVHADGNGVGDLFRGFLTHVWHADAEPGSAGPTCQTNP</sequence>
<evidence type="ECO:0000313" key="2">
    <source>
        <dbReference type="Proteomes" id="UP001058271"/>
    </source>
</evidence>
<organism evidence="1 2">
    <name type="scientific">Dactylosporangium roseum</name>
    <dbReference type="NCBI Taxonomy" id="47989"/>
    <lineage>
        <taxon>Bacteria</taxon>
        <taxon>Bacillati</taxon>
        <taxon>Actinomycetota</taxon>
        <taxon>Actinomycetes</taxon>
        <taxon>Micromonosporales</taxon>
        <taxon>Micromonosporaceae</taxon>
        <taxon>Dactylosporangium</taxon>
    </lineage>
</organism>
<accession>A0ABY5ZDE1</accession>
<dbReference type="RefSeq" id="WP_260728852.1">
    <property type="nucleotide sequence ID" value="NZ_BAAABS010000089.1"/>
</dbReference>
<evidence type="ECO:0000313" key="1">
    <source>
        <dbReference type="EMBL" id="UWZ39442.1"/>
    </source>
</evidence>
<dbReference type="EMBL" id="CP073721">
    <property type="protein sequence ID" value="UWZ39442.1"/>
    <property type="molecule type" value="Genomic_DNA"/>
</dbReference>
<keyword evidence="2" id="KW-1185">Reference proteome</keyword>
<reference evidence="1" key="1">
    <citation type="submission" date="2021-04" db="EMBL/GenBank/DDBJ databases">
        <title>Biosynthetic gene clusters of Dactylosporangioum roseum.</title>
        <authorList>
            <person name="Hartkoorn R.C."/>
            <person name="Beaudoing E."/>
            <person name="Hot D."/>
            <person name="Moureu S."/>
        </authorList>
    </citation>
    <scope>NUCLEOTIDE SEQUENCE</scope>
    <source>
        <strain evidence="1">NRRL B-16295</strain>
    </source>
</reference>